<dbReference type="PROSITE" id="PS50102">
    <property type="entry name" value="RRM"/>
    <property type="match status" value="3"/>
</dbReference>
<dbReference type="Gene3D" id="3.30.70.330">
    <property type="match status" value="3"/>
</dbReference>
<dbReference type="SUPFAM" id="SSF75217">
    <property type="entry name" value="alpha/beta knot"/>
    <property type="match status" value="1"/>
</dbReference>
<feature type="compositionally biased region" description="Basic and acidic residues" evidence="6">
    <location>
        <begin position="580"/>
        <end position="592"/>
    </location>
</feature>
<feature type="compositionally biased region" description="Acidic residues" evidence="6">
    <location>
        <begin position="550"/>
        <end position="570"/>
    </location>
</feature>
<feature type="compositionally biased region" description="Low complexity" evidence="6">
    <location>
        <begin position="164"/>
        <end position="174"/>
    </location>
</feature>
<feature type="compositionally biased region" description="Acidic residues" evidence="6">
    <location>
        <begin position="633"/>
        <end position="644"/>
    </location>
</feature>
<evidence type="ECO:0000256" key="5">
    <source>
        <dbReference type="PROSITE-ProRule" id="PRU00176"/>
    </source>
</evidence>
<dbReference type="InterPro" id="IPR029064">
    <property type="entry name" value="Ribosomal_eL30-like_sf"/>
</dbReference>
<protein>
    <recommendedName>
        <fullName evidence="7">RRM domain-containing protein</fullName>
    </recommendedName>
</protein>
<keyword evidence="3" id="KW-0677">Repeat</keyword>
<evidence type="ECO:0000256" key="1">
    <source>
        <dbReference type="ARBA" id="ARBA00022603"/>
    </source>
</evidence>
<dbReference type="RefSeq" id="XP_004363210.1">
    <property type="nucleotide sequence ID" value="XM_004363153.1"/>
</dbReference>
<dbReference type="Pfam" id="PF00588">
    <property type="entry name" value="SpoU_methylase"/>
    <property type="match status" value="1"/>
</dbReference>
<keyword evidence="1" id="KW-0489">Methyltransferase</keyword>
<dbReference type="CDD" id="cd18095">
    <property type="entry name" value="SpoU-like_rRNA-MTase"/>
    <property type="match status" value="1"/>
</dbReference>
<evidence type="ECO:0000256" key="4">
    <source>
        <dbReference type="ARBA" id="ARBA00022884"/>
    </source>
</evidence>
<dbReference type="GO" id="GO:0032259">
    <property type="term" value="P:methylation"/>
    <property type="evidence" value="ECO:0007669"/>
    <property type="project" value="UniProtKB-KW"/>
</dbReference>
<feature type="compositionally biased region" description="Low complexity" evidence="6">
    <location>
        <begin position="942"/>
        <end position="956"/>
    </location>
</feature>
<gene>
    <name evidence="8" type="ORF">DFA_03608</name>
</gene>
<feature type="domain" description="RRM" evidence="7">
    <location>
        <begin position="704"/>
        <end position="793"/>
    </location>
</feature>
<proteinExistence type="predicted"/>
<feature type="compositionally biased region" description="Acidic residues" evidence="6">
    <location>
        <begin position="615"/>
        <end position="625"/>
    </location>
</feature>
<dbReference type="Proteomes" id="UP000007797">
    <property type="component" value="Unassembled WGS sequence"/>
</dbReference>
<dbReference type="InterPro" id="IPR001537">
    <property type="entry name" value="SpoU_MeTrfase"/>
</dbReference>
<dbReference type="AlphaFoldDB" id="F4PI76"/>
<dbReference type="Gene3D" id="3.40.1280.10">
    <property type="match status" value="1"/>
</dbReference>
<dbReference type="OrthoDB" id="270651at2759"/>
<reference evidence="9" key="1">
    <citation type="journal article" date="2011" name="Genome Res.">
        <title>Phylogeny-wide analysis of social amoeba genomes highlights ancient origins for complex intercellular communication.</title>
        <authorList>
            <person name="Heidel A.J."/>
            <person name="Lawal H.M."/>
            <person name="Felder M."/>
            <person name="Schilde C."/>
            <person name="Helps N.R."/>
            <person name="Tunggal B."/>
            <person name="Rivero F."/>
            <person name="John U."/>
            <person name="Schleicher M."/>
            <person name="Eichinger L."/>
            <person name="Platzer M."/>
            <person name="Noegel A.A."/>
            <person name="Schaap P."/>
            <person name="Gloeckner G."/>
        </authorList>
    </citation>
    <scope>NUCLEOTIDE SEQUENCE [LARGE SCALE GENOMIC DNA]</scope>
    <source>
        <strain evidence="9">SH3</strain>
    </source>
</reference>
<dbReference type="GO" id="GO:0005737">
    <property type="term" value="C:cytoplasm"/>
    <property type="evidence" value="ECO:0007669"/>
    <property type="project" value="UniProtKB-ARBA"/>
</dbReference>
<dbReference type="GO" id="GO:0008173">
    <property type="term" value="F:RNA methyltransferase activity"/>
    <property type="evidence" value="ECO:0007669"/>
    <property type="project" value="InterPro"/>
</dbReference>
<feature type="region of interest" description="Disordered" evidence="6">
    <location>
        <begin position="39"/>
        <end position="148"/>
    </location>
</feature>
<dbReference type="GeneID" id="14877468"/>
<keyword evidence="2" id="KW-0808">Transferase</keyword>
<evidence type="ECO:0000313" key="9">
    <source>
        <dbReference type="Proteomes" id="UP000007797"/>
    </source>
</evidence>
<dbReference type="Pfam" id="PF00076">
    <property type="entry name" value="RRM_1"/>
    <property type="match status" value="3"/>
</dbReference>
<feature type="region of interest" description="Disordered" evidence="6">
    <location>
        <begin position="161"/>
        <end position="194"/>
    </location>
</feature>
<keyword evidence="9" id="KW-1185">Reference proteome</keyword>
<dbReference type="GO" id="GO:1990904">
    <property type="term" value="C:ribonucleoprotein complex"/>
    <property type="evidence" value="ECO:0007669"/>
    <property type="project" value="InterPro"/>
</dbReference>
<dbReference type="GO" id="GO:0003723">
    <property type="term" value="F:RNA binding"/>
    <property type="evidence" value="ECO:0007669"/>
    <property type="project" value="UniProtKB-UniRule"/>
</dbReference>
<feature type="compositionally biased region" description="Gly residues" evidence="6">
    <location>
        <begin position="44"/>
        <end position="55"/>
    </location>
</feature>
<dbReference type="GO" id="GO:0006396">
    <property type="term" value="P:RNA processing"/>
    <property type="evidence" value="ECO:0007669"/>
    <property type="project" value="InterPro"/>
</dbReference>
<evidence type="ECO:0000259" key="7">
    <source>
        <dbReference type="PROSITE" id="PS50102"/>
    </source>
</evidence>
<evidence type="ECO:0000256" key="6">
    <source>
        <dbReference type="SAM" id="MobiDB-lite"/>
    </source>
</evidence>
<dbReference type="STRING" id="1054147.F4PI76"/>
<evidence type="ECO:0000256" key="3">
    <source>
        <dbReference type="ARBA" id="ARBA00022737"/>
    </source>
</evidence>
<name>F4PI76_CACFS</name>
<organism evidence="8 9">
    <name type="scientific">Cavenderia fasciculata</name>
    <name type="common">Slime mold</name>
    <name type="synonym">Dictyostelium fasciculatum</name>
    <dbReference type="NCBI Taxonomy" id="261658"/>
    <lineage>
        <taxon>Eukaryota</taxon>
        <taxon>Amoebozoa</taxon>
        <taxon>Evosea</taxon>
        <taxon>Eumycetozoa</taxon>
        <taxon>Dictyostelia</taxon>
        <taxon>Acytosteliales</taxon>
        <taxon>Cavenderiaceae</taxon>
        <taxon>Cavenderia</taxon>
    </lineage>
</organism>
<dbReference type="SUPFAM" id="SSF54928">
    <property type="entry name" value="RNA-binding domain, RBD"/>
    <property type="match status" value="2"/>
</dbReference>
<dbReference type="InterPro" id="IPR029028">
    <property type="entry name" value="Alpha/beta_knot_MTases"/>
</dbReference>
<feature type="compositionally biased region" description="Basic residues" evidence="6">
    <location>
        <begin position="529"/>
        <end position="538"/>
    </location>
</feature>
<dbReference type="KEGG" id="dfa:DFA_03608"/>
<dbReference type="InterPro" id="IPR000504">
    <property type="entry name" value="RRM_dom"/>
</dbReference>
<feature type="compositionally biased region" description="Low complexity" evidence="6">
    <location>
        <begin position="665"/>
        <end position="687"/>
    </location>
</feature>
<feature type="compositionally biased region" description="Basic residues" evidence="6">
    <location>
        <begin position="495"/>
        <end position="504"/>
    </location>
</feature>
<dbReference type="InterPro" id="IPR002343">
    <property type="entry name" value="Hud_Sxl_RNA"/>
</dbReference>
<feature type="compositionally biased region" description="Basic and acidic residues" evidence="6">
    <location>
        <begin position="89"/>
        <end position="119"/>
    </location>
</feature>
<feature type="compositionally biased region" description="Basic and acidic residues" evidence="6">
    <location>
        <begin position="879"/>
        <end position="898"/>
    </location>
</feature>
<feature type="domain" description="RRM" evidence="7">
    <location>
        <begin position="1076"/>
        <end position="1145"/>
    </location>
</feature>
<evidence type="ECO:0000313" key="8">
    <source>
        <dbReference type="EMBL" id="EGG25359.1"/>
    </source>
</evidence>
<dbReference type="InterPro" id="IPR013123">
    <property type="entry name" value="SpoU_subst-bd"/>
</dbReference>
<feature type="compositionally biased region" description="Low complexity" evidence="6">
    <location>
        <begin position="922"/>
        <end position="932"/>
    </location>
</feature>
<dbReference type="PRINTS" id="PR00961">
    <property type="entry name" value="HUDSXLRNA"/>
</dbReference>
<dbReference type="Gene3D" id="3.30.1330.30">
    <property type="match status" value="1"/>
</dbReference>
<feature type="compositionally biased region" description="Basic and acidic residues" evidence="6">
    <location>
        <begin position="646"/>
        <end position="664"/>
    </location>
</feature>
<dbReference type="CDD" id="cd00590">
    <property type="entry name" value="RRM_SF"/>
    <property type="match status" value="1"/>
</dbReference>
<evidence type="ECO:0000256" key="2">
    <source>
        <dbReference type="ARBA" id="ARBA00022679"/>
    </source>
</evidence>
<dbReference type="InterPro" id="IPR035979">
    <property type="entry name" value="RBD_domain_sf"/>
</dbReference>
<dbReference type="SUPFAM" id="SSF55315">
    <property type="entry name" value="L30e-like"/>
    <property type="match status" value="1"/>
</dbReference>
<feature type="compositionally biased region" description="Acidic residues" evidence="6">
    <location>
        <begin position="593"/>
        <end position="606"/>
    </location>
</feature>
<feature type="domain" description="RRM" evidence="7">
    <location>
        <begin position="801"/>
        <end position="881"/>
    </location>
</feature>
<dbReference type="SMART" id="SM00967">
    <property type="entry name" value="SpoU_sub_bind"/>
    <property type="match status" value="1"/>
</dbReference>
<dbReference type="PANTHER" id="PTHR24012">
    <property type="entry name" value="RNA BINDING PROTEIN"/>
    <property type="match status" value="1"/>
</dbReference>
<feature type="region of interest" description="Disordered" evidence="6">
    <location>
        <begin position="492"/>
        <end position="696"/>
    </location>
</feature>
<dbReference type="EMBL" id="GL883006">
    <property type="protein sequence ID" value="EGG25359.1"/>
    <property type="molecule type" value="Genomic_DNA"/>
</dbReference>
<sequence length="1145" mass="127411">MLTSIKSTSLYRIVSSSHTILGNHLINNSQGGFLLRSYRSSSSSGGGGGGGGGGSEARSVDKDIIFGRKSNSSAGDNSNSNSNGGGRNNRYDNRDDRRDDRRVDGRYDNNKNHTRRNEYQRSNTADYSVGRTTKYLVDNNSNGGMDKSSRREFKQELNNIQYGQQQRSSSPRVSRQQDEPKEEESGGEGVVEQLPKDELHIVGLHTVLETFKCRPESFQRLYINKETYDKQSAALGAIIRHMVEHKLPYRFFDKEDGQMERVAKNRHHEGVCAVIKSKKVLTPEEAFEKEMNKTFKQTPPVSHSFTSTNKQTSGETNVVRPIVVLLDGVENPMNIGSIVRTCAGFGVETLYLFNQEGASASGRVNPFSTASYLSSRGAIEHLDVIPITARNTAINMIKEFAEQKWEIVSTATAISDKALTLFSEGSALTLGTKPLLLIFGSESHGINPGIAKLSTATLTIPGTGLIDSLNVSQSAAIILAECWRIQGRRLTGNSRRSRKRKKERKKEMTRSSNESDDEELSSSEENYKHNGKSHRRKSSSSLEKTTTNNNDDDDDDKDDGEVEEEEEEENGDQHIVNGEQKGDNEEDGHHDDRDDDNDNENNDDNDGEMHQVMEQDQDENDDENNNSDKQQDEKEEEEEEEQSDDQMIKEESRIYNAEKKDHKSLSSSSSSSSSSSLTKSTTTTNTTTKKEGTQVDPADLDALTNLIVHNIPKHFTNEDLKDLFEEFGEIESYKVVANRKAPSTLLPQQPPPQANMGYGFVKFVHSESAAAAIESMNGHMTDSKTIKVSYATPTSQQSTHANLYINRLEPHVTKEDLAEAFSKFGELVETRILMDLNTNTSRCVGFVHFSNRRDALAALSAMNGANISQQSTPIYVKFADQKDDNKKNKVTKTKDPNDNRLPIQSSSSSSSSLQQHMKQQKHSNNNGGNNTSSKHHHHQKQQQHQQQQQIHQHQPQIAPAISGYQYMDHSGLLGSMAIPPTPAAYNPSIYMYPMASGGGGVYRNTNPPSRYDPIGRNLLTNQYHHHPASIQAASNPYPFSYYPPQISPIQTQLLNLYNTQAYVQQPPPPLNYSLLYSVHVSNLPNNSDEAYIYKLFGALGAIANVKMLNNHQAIINYLTIEAAQNAIVNLNNKSVGGKTLKVKSQ</sequence>
<dbReference type="InterPro" id="IPR012677">
    <property type="entry name" value="Nucleotide-bd_a/b_plait_sf"/>
</dbReference>
<feature type="region of interest" description="Disordered" evidence="6">
    <location>
        <begin position="878"/>
        <end position="956"/>
    </location>
</feature>
<accession>F4PI76</accession>
<keyword evidence="4 5" id="KW-0694">RNA-binding</keyword>
<feature type="compositionally biased region" description="Low complexity" evidence="6">
    <location>
        <begin position="70"/>
        <end position="82"/>
    </location>
</feature>
<dbReference type="SMART" id="SM00360">
    <property type="entry name" value="RRM"/>
    <property type="match status" value="3"/>
</dbReference>
<dbReference type="InterPro" id="IPR029026">
    <property type="entry name" value="tRNA_m1G_MTases_N"/>
</dbReference>
<dbReference type="Pfam" id="PF08032">
    <property type="entry name" value="SpoU_sub_bind"/>
    <property type="match status" value="1"/>
</dbReference>